<dbReference type="PANTHER" id="PTHR23502">
    <property type="entry name" value="MAJOR FACILITATOR SUPERFAMILY"/>
    <property type="match status" value="1"/>
</dbReference>
<dbReference type="GO" id="GO:1990961">
    <property type="term" value="P:xenobiotic detoxification by transmembrane export across the plasma membrane"/>
    <property type="evidence" value="ECO:0007669"/>
    <property type="project" value="TreeGrafter"/>
</dbReference>
<dbReference type="GO" id="GO:0005886">
    <property type="term" value="C:plasma membrane"/>
    <property type="evidence" value="ECO:0007669"/>
    <property type="project" value="TreeGrafter"/>
</dbReference>
<feature type="transmembrane region" description="Helical" evidence="5">
    <location>
        <begin position="436"/>
        <end position="456"/>
    </location>
</feature>
<feature type="transmembrane region" description="Helical" evidence="5">
    <location>
        <begin position="306"/>
        <end position="325"/>
    </location>
</feature>
<feature type="transmembrane region" description="Helical" evidence="5">
    <location>
        <begin position="402"/>
        <end position="424"/>
    </location>
</feature>
<organism evidence="7 8">
    <name type="scientific">Penicillium egyptiacum</name>
    <dbReference type="NCBI Taxonomy" id="1303716"/>
    <lineage>
        <taxon>Eukaryota</taxon>
        <taxon>Fungi</taxon>
        <taxon>Dikarya</taxon>
        <taxon>Ascomycota</taxon>
        <taxon>Pezizomycotina</taxon>
        <taxon>Eurotiomycetes</taxon>
        <taxon>Eurotiomycetidae</taxon>
        <taxon>Eurotiales</taxon>
        <taxon>Aspergillaceae</taxon>
        <taxon>Penicillium</taxon>
    </lineage>
</organism>
<sequence>MAILIRDTAFGRTLSLFTKPSGLNPHRATADTDIHPSKNDLVPEAVYLVDWTGPTDQDNPRNWPSWLKLLVLCNVLIVNLSFYTAPGIYSASMTPIQESLGASYEVAMLGLSLFVIAYGVGPLILSPISNLPAIGRTPVYVLGSLAFCLFSIGAALAKNIETVIILRVLGGLVGASPTCIGGTTIAEVFGPRELPYALAVYVLSGVCGPAFGPLLGTAVVDRWGSWSAALWLIAGIAAMSTVFMFFLLPETLADNILYRRAAHLRQVTGDNRYCSPSEAETTENNLFRAMLEQIAVDFRLSFIDPVILFINIHTMFIYGILYLWYEFFPYVAFFGIFVGAVISVSSYMLWIHYYFQPHVARKEASNEIVEPEEQILPGAVGAICIPICLFIFGWTSRENVHWILPIIGTAFFAPGFHLTFQTVLNYMGQSYPSHVAGVFAGNAFFRSAFGGALPLAARRMLQSLGIGWASSILGFISLGMIPPLFVLYRVRFPSSPFLLPSKPLEFLDFLFVLTFENQTSTARNGARRVNMQASKPSCWERKEG</sequence>
<keyword evidence="4 5" id="KW-0472">Membrane</keyword>
<dbReference type="InterPro" id="IPR020846">
    <property type="entry name" value="MFS_dom"/>
</dbReference>
<name>A0A9W4KAY2_9EURO</name>
<keyword evidence="2 5" id="KW-0812">Transmembrane</keyword>
<feature type="transmembrane region" description="Helical" evidence="5">
    <location>
        <begin position="332"/>
        <end position="355"/>
    </location>
</feature>
<feature type="transmembrane region" description="Helical" evidence="5">
    <location>
        <begin position="164"/>
        <end position="186"/>
    </location>
</feature>
<dbReference type="AlphaFoldDB" id="A0A9W4KAY2"/>
<proteinExistence type="predicted"/>
<dbReference type="Proteomes" id="UP001154252">
    <property type="component" value="Unassembled WGS sequence"/>
</dbReference>
<evidence type="ECO:0000256" key="2">
    <source>
        <dbReference type="ARBA" id="ARBA00022692"/>
    </source>
</evidence>
<evidence type="ECO:0000256" key="3">
    <source>
        <dbReference type="ARBA" id="ARBA00022989"/>
    </source>
</evidence>
<feature type="transmembrane region" description="Helical" evidence="5">
    <location>
        <begin position="198"/>
        <end position="216"/>
    </location>
</feature>
<protein>
    <recommendedName>
        <fullName evidence="6">Major facilitator superfamily (MFS) profile domain-containing protein</fullName>
    </recommendedName>
</protein>
<keyword evidence="8" id="KW-1185">Reference proteome</keyword>
<evidence type="ECO:0000259" key="6">
    <source>
        <dbReference type="PROSITE" id="PS50850"/>
    </source>
</evidence>
<dbReference type="OrthoDB" id="3357846at2759"/>
<feature type="transmembrane region" description="Helical" evidence="5">
    <location>
        <begin position="228"/>
        <end position="248"/>
    </location>
</feature>
<evidence type="ECO:0000313" key="7">
    <source>
        <dbReference type="EMBL" id="CAG8892521.1"/>
    </source>
</evidence>
<comment type="caution">
    <text evidence="7">The sequence shown here is derived from an EMBL/GenBank/DDBJ whole genome shotgun (WGS) entry which is preliminary data.</text>
</comment>
<evidence type="ECO:0000256" key="5">
    <source>
        <dbReference type="SAM" id="Phobius"/>
    </source>
</evidence>
<feature type="transmembrane region" description="Helical" evidence="5">
    <location>
        <begin position="468"/>
        <end position="488"/>
    </location>
</feature>
<dbReference type="InterPro" id="IPR011701">
    <property type="entry name" value="MFS"/>
</dbReference>
<evidence type="ECO:0000256" key="1">
    <source>
        <dbReference type="ARBA" id="ARBA00004141"/>
    </source>
</evidence>
<feature type="transmembrane region" description="Helical" evidence="5">
    <location>
        <begin position="106"/>
        <end position="125"/>
    </location>
</feature>
<keyword evidence="3 5" id="KW-1133">Transmembrane helix</keyword>
<dbReference type="Pfam" id="PF07690">
    <property type="entry name" value="MFS_1"/>
    <property type="match status" value="1"/>
</dbReference>
<evidence type="ECO:0000256" key="4">
    <source>
        <dbReference type="ARBA" id="ARBA00023136"/>
    </source>
</evidence>
<reference evidence="7" key="1">
    <citation type="submission" date="2021-07" db="EMBL/GenBank/DDBJ databases">
        <authorList>
            <person name="Branca A.L. A."/>
        </authorList>
    </citation>
    <scope>NUCLEOTIDE SEQUENCE</scope>
</reference>
<evidence type="ECO:0000313" key="8">
    <source>
        <dbReference type="Proteomes" id="UP001154252"/>
    </source>
</evidence>
<feature type="transmembrane region" description="Helical" evidence="5">
    <location>
        <begin position="375"/>
        <end position="395"/>
    </location>
</feature>
<dbReference type="PROSITE" id="PS50850">
    <property type="entry name" value="MFS"/>
    <property type="match status" value="1"/>
</dbReference>
<dbReference type="PANTHER" id="PTHR23502:SF23">
    <property type="entry name" value="FLUCONAZOLE RESISTANCE PROTEIN 1"/>
    <property type="match status" value="1"/>
</dbReference>
<feature type="transmembrane region" description="Helical" evidence="5">
    <location>
        <begin position="137"/>
        <end position="157"/>
    </location>
</feature>
<dbReference type="EMBL" id="CAJVRC010000845">
    <property type="protein sequence ID" value="CAG8892521.1"/>
    <property type="molecule type" value="Genomic_DNA"/>
</dbReference>
<dbReference type="InterPro" id="IPR036259">
    <property type="entry name" value="MFS_trans_sf"/>
</dbReference>
<feature type="domain" description="Major facilitator superfamily (MFS) profile" evidence="6">
    <location>
        <begin position="67"/>
        <end position="497"/>
    </location>
</feature>
<dbReference type="SUPFAM" id="SSF103473">
    <property type="entry name" value="MFS general substrate transporter"/>
    <property type="match status" value="1"/>
</dbReference>
<dbReference type="GO" id="GO:0015244">
    <property type="term" value="F:fluconazole transmembrane transporter activity"/>
    <property type="evidence" value="ECO:0007669"/>
    <property type="project" value="TreeGrafter"/>
</dbReference>
<accession>A0A9W4KAY2</accession>
<comment type="subcellular location">
    <subcellularLocation>
        <location evidence="1">Membrane</location>
        <topology evidence="1">Multi-pass membrane protein</topology>
    </subcellularLocation>
</comment>
<dbReference type="Gene3D" id="1.20.1250.20">
    <property type="entry name" value="MFS general substrate transporter like domains"/>
    <property type="match status" value="1"/>
</dbReference>
<gene>
    <name evidence="7" type="ORF">PEGY_LOCUS3181</name>
</gene>